<dbReference type="PANTHER" id="PTHR30545:SF2">
    <property type="entry name" value="SUGAR FERMENTATION STIMULATION PROTEIN A"/>
    <property type="match status" value="1"/>
</dbReference>
<dbReference type="EMBL" id="CP023434">
    <property type="protein sequence ID" value="AXY25805.1"/>
    <property type="molecule type" value="Genomic_DNA"/>
</dbReference>
<dbReference type="Proteomes" id="UP000263232">
    <property type="component" value="Chromosome"/>
</dbReference>
<dbReference type="PANTHER" id="PTHR30545">
    <property type="entry name" value="SUGAR FERMENTATION STIMULATION PROTEIN A"/>
    <property type="match status" value="1"/>
</dbReference>
<reference evidence="4 5" key="1">
    <citation type="submission" date="2017-09" db="EMBL/GenBank/DDBJ databases">
        <title>Complete genome sequence of Oxytococcus suis strain ZY16052.</title>
        <authorList>
            <person name="Li F."/>
        </authorList>
    </citation>
    <scope>NUCLEOTIDE SEQUENCE [LARGE SCALE GENOMIC DNA]</scope>
    <source>
        <strain evidence="4 5">ZY16052</strain>
    </source>
</reference>
<feature type="domain" description="SfsA N-terminal OB" evidence="3">
    <location>
        <begin position="20"/>
        <end position="83"/>
    </location>
</feature>
<dbReference type="GO" id="GO:0003677">
    <property type="term" value="F:DNA binding"/>
    <property type="evidence" value="ECO:0007669"/>
    <property type="project" value="InterPro"/>
</dbReference>
<gene>
    <name evidence="1 4" type="primary">sfsA</name>
    <name evidence="4" type="ORF">CL176_07240</name>
</gene>
<dbReference type="HAMAP" id="MF_00095">
    <property type="entry name" value="SfsA"/>
    <property type="match status" value="1"/>
</dbReference>
<evidence type="ECO:0000259" key="3">
    <source>
        <dbReference type="Pfam" id="PF17746"/>
    </source>
</evidence>
<dbReference type="Pfam" id="PF03749">
    <property type="entry name" value="SfsA"/>
    <property type="match status" value="1"/>
</dbReference>
<dbReference type="NCBIfam" id="TIGR00230">
    <property type="entry name" value="sfsA"/>
    <property type="match status" value="1"/>
</dbReference>
<evidence type="ECO:0000259" key="2">
    <source>
        <dbReference type="Pfam" id="PF03749"/>
    </source>
</evidence>
<organism evidence="4 5">
    <name type="scientific">Suicoccus acidiformans</name>
    <dbReference type="NCBI Taxonomy" id="2036206"/>
    <lineage>
        <taxon>Bacteria</taxon>
        <taxon>Bacillati</taxon>
        <taxon>Bacillota</taxon>
        <taxon>Bacilli</taxon>
        <taxon>Lactobacillales</taxon>
        <taxon>Aerococcaceae</taxon>
        <taxon>Suicoccus</taxon>
    </lineage>
</organism>
<name>A0A347WL48_9LACT</name>
<keyword evidence="5" id="KW-1185">Reference proteome</keyword>
<dbReference type="Pfam" id="PF17746">
    <property type="entry name" value="SfsA_N"/>
    <property type="match status" value="1"/>
</dbReference>
<dbReference type="KEGG" id="abae:CL176_07240"/>
<sequence length="238" mass="27107">MLSNIQFHYSGPVLPAIFKKRINRFVALVELKGQEVFAHIKNTGRMRELLIPGEICWLEKAKNPNRKTNYDLIAIRSQNTIVNLDSLLPNFIVGRILEEGLLPDLNQRKCIIPERMTDHSRLDFLVEMAAMDLYIEVKGVNLVTSDGLALFPDAVTARGTRHLEKLMELRRAGNRAAIVFIVQRSDARTLKAHRDLDPVFAETLERARQIGVEVYAFTLEVEPGRVNICREITVEFTA</sequence>
<dbReference type="Gene3D" id="2.40.50.580">
    <property type="match status" value="1"/>
</dbReference>
<dbReference type="CDD" id="cd22359">
    <property type="entry name" value="SfsA-like_bacterial"/>
    <property type="match status" value="1"/>
</dbReference>
<proteinExistence type="inferred from homology"/>
<dbReference type="AlphaFoldDB" id="A0A347WL48"/>
<dbReference type="InterPro" id="IPR005224">
    <property type="entry name" value="SfsA"/>
</dbReference>
<dbReference type="OrthoDB" id="9802365at2"/>
<dbReference type="Gene3D" id="3.40.1350.60">
    <property type="match status" value="1"/>
</dbReference>
<protein>
    <recommendedName>
        <fullName evidence="1">Sugar fermentation stimulation protein homolog</fullName>
    </recommendedName>
</protein>
<accession>A0A347WL48</accession>
<evidence type="ECO:0000256" key="1">
    <source>
        <dbReference type="HAMAP-Rule" id="MF_00095"/>
    </source>
</evidence>
<dbReference type="InterPro" id="IPR041465">
    <property type="entry name" value="SfsA_N"/>
</dbReference>
<feature type="domain" description="Sugar fermentation stimulation protein C-terminal" evidence="2">
    <location>
        <begin position="88"/>
        <end position="223"/>
    </location>
</feature>
<dbReference type="InterPro" id="IPR040452">
    <property type="entry name" value="SfsA_C"/>
</dbReference>
<comment type="similarity">
    <text evidence="1">Belongs to the SfsA family.</text>
</comment>
<evidence type="ECO:0000313" key="5">
    <source>
        <dbReference type="Proteomes" id="UP000263232"/>
    </source>
</evidence>
<dbReference type="RefSeq" id="WP_118990705.1">
    <property type="nucleotide sequence ID" value="NZ_CP023434.1"/>
</dbReference>
<evidence type="ECO:0000313" key="4">
    <source>
        <dbReference type="EMBL" id="AXY25805.1"/>
    </source>
</evidence>